<comment type="subcellular location">
    <subcellularLocation>
        <location evidence="1">Membrane</location>
        <topology evidence="1">Multi-pass membrane protein</topology>
    </subcellularLocation>
</comment>
<evidence type="ECO:0000256" key="11">
    <source>
        <dbReference type="SAM" id="Phobius"/>
    </source>
</evidence>
<organism evidence="13 14">
    <name type="scientific">Pichia membranifaciens NRRL Y-2026</name>
    <dbReference type="NCBI Taxonomy" id="763406"/>
    <lineage>
        <taxon>Eukaryota</taxon>
        <taxon>Fungi</taxon>
        <taxon>Dikarya</taxon>
        <taxon>Ascomycota</taxon>
        <taxon>Saccharomycotina</taxon>
        <taxon>Pichiomycetes</taxon>
        <taxon>Pichiales</taxon>
        <taxon>Pichiaceae</taxon>
        <taxon>Pichia</taxon>
    </lineage>
</organism>
<dbReference type="OrthoDB" id="245989at2759"/>
<keyword evidence="5" id="KW-0677">Repeat</keyword>
<name>A0A1E3NTP7_9ASCO</name>
<feature type="transmembrane region" description="Helical" evidence="11">
    <location>
        <begin position="1335"/>
        <end position="1354"/>
    </location>
</feature>
<evidence type="ECO:0000259" key="12">
    <source>
        <dbReference type="PROSITE" id="PS50893"/>
    </source>
</evidence>
<gene>
    <name evidence="13" type="ORF">PICMEDRAFT_14869</name>
</gene>
<feature type="transmembrane region" description="Helical" evidence="11">
    <location>
        <begin position="639"/>
        <end position="658"/>
    </location>
</feature>
<dbReference type="PANTHER" id="PTHR19241">
    <property type="entry name" value="ATP-BINDING CASSETTE TRANSPORTER"/>
    <property type="match status" value="1"/>
</dbReference>
<dbReference type="Proteomes" id="UP000094455">
    <property type="component" value="Unassembled WGS sequence"/>
</dbReference>
<dbReference type="CDD" id="cd03233">
    <property type="entry name" value="ABCG_PDR_domain1"/>
    <property type="match status" value="1"/>
</dbReference>
<evidence type="ECO:0000256" key="4">
    <source>
        <dbReference type="ARBA" id="ARBA00022692"/>
    </source>
</evidence>
<dbReference type="InterPro" id="IPR034001">
    <property type="entry name" value="ABCG_PDR_1"/>
</dbReference>
<dbReference type="InterPro" id="IPR017871">
    <property type="entry name" value="ABC_transporter-like_CS"/>
</dbReference>
<dbReference type="GO" id="GO:0016020">
    <property type="term" value="C:membrane"/>
    <property type="evidence" value="ECO:0007669"/>
    <property type="project" value="UniProtKB-SubCell"/>
</dbReference>
<evidence type="ECO:0000256" key="6">
    <source>
        <dbReference type="ARBA" id="ARBA00022741"/>
    </source>
</evidence>
<dbReference type="SMART" id="SM00382">
    <property type="entry name" value="AAA"/>
    <property type="match status" value="2"/>
</dbReference>
<reference evidence="13 14" key="1">
    <citation type="journal article" date="2016" name="Proc. Natl. Acad. Sci. U.S.A.">
        <title>Comparative genomics of biotechnologically important yeasts.</title>
        <authorList>
            <person name="Riley R."/>
            <person name="Haridas S."/>
            <person name="Wolfe K.H."/>
            <person name="Lopes M.R."/>
            <person name="Hittinger C.T."/>
            <person name="Goeker M."/>
            <person name="Salamov A.A."/>
            <person name="Wisecaver J.H."/>
            <person name="Long T.M."/>
            <person name="Calvey C.H."/>
            <person name="Aerts A.L."/>
            <person name="Barry K.W."/>
            <person name="Choi C."/>
            <person name="Clum A."/>
            <person name="Coughlan A.Y."/>
            <person name="Deshpande S."/>
            <person name="Douglass A.P."/>
            <person name="Hanson S.J."/>
            <person name="Klenk H.-P."/>
            <person name="LaButti K.M."/>
            <person name="Lapidus A."/>
            <person name="Lindquist E.A."/>
            <person name="Lipzen A.M."/>
            <person name="Meier-Kolthoff J.P."/>
            <person name="Ohm R.A."/>
            <person name="Otillar R.P."/>
            <person name="Pangilinan J.L."/>
            <person name="Peng Y."/>
            <person name="Rokas A."/>
            <person name="Rosa C.A."/>
            <person name="Scheuner C."/>
            <person name="Sibirny A.A."/>
            <person name="Slot J.C."/>
            <person name="Stielow J.B."/>
            <person name="Sun H."/>
            <person name="Kurtzman C.P."/>
            <person name="Blackwell M."/>
            <person name="Grigoriev I.V."/>
            <person name="Jeffries T.W."/>
        </authorList>
    </citation>
    <scope>NUCLEOTIDE SEQUENCE [LARGE SCALE GENOMIC DNA]</scope>
    <source>
        <strain evidence="13 14">NRRL Y-2026</strain>
    </source>
</reference>
<feature type="domain" description="ABC transporter" evidence="12">
    <location>
        <begin position="818"/>
        <end position="1066"/>
    </location>
</feature>
<feature type="region of interest" description="Disordered" evidence="10">
    <location>
        <begin position="1474"/>
        <end position="1498"/>
    </location>
</feature>
<feature type="compositionally biased region" description="Basic and acidic residues" evidence="10">
    <location>
        <begin position="1"/>
        <end position="11"/>
    </location>
</feature>
<keyword evidence="8 11" id="KW-1133">Transmembrane helix</keyword>
<dbReference type="InterPro" id="IPR010929">
    <property type="entry name" value="PDR_CDR_ABC"/>
</dbReference>
<dbReference type="InterPro" id="IPR043926">
    <property type="entry name" value="ABCG_dom"/>
</dbReference>
<dbReference type="GO" id="GO:0005524">
    <property type="term" value="F:ATP binding"/>
    <property type="evidence" value="ECO:0007669"/>
    <property type="project" value="UniProtKB-KW"/>
</dbReference>
<feature type="transmembrane region" description="Helical" evidence="11">
    <location>
        <begin position="1274"/>
        <end position="1298"/>
    </location>
</feature>
<dbReference type="PROSITE" id="PS50893">
    <property type="entry name" value="ABC_TRANSPORTER_2"/>
    <property type="match status" value="2"/>
</dbReference>
<dbReference type="GeneID" id="30177262"/>
<feature type="transmembrane region" description="Helical" evidence="11">
    <location>
        <begin position="529"/>
        <end position="550"/>
    </location>
</feature>
<feature type="region of interest" description="Disordered" evidence="10">
    <location>
        <begin position="1"/>
        <end position="38"/>
    </location>
</feature>
<keyword evidence="7" id="KW-0067">ATP-binding</keyword>
<keyword evidence="4 11" id="KW-0812">Transmembrane</keyword>
<dbReference type="EMBL" id="KV454001">
    <property type="protein sequence ID" value="ODQ49410.1"/>
    <property type="molecule type" value="Genomic_DNA"/>
</dbReference>
<keyword evidence="9 11" id="KW-0472">Membrane</keyword>
<accession>A0A1E3NTP7</accession>
<proteinExistence type="inferred from homology"/>
<dbReference type="InterPro" id="IPR013525">
    <property type="entry name" value="ABC2_TM"/>
</dbReference>
<evidence type="ECO:0000256" key="10">
    <source>
        <dbReference type="SAM" id="MobiDB-lite"/>
    </source>
</evidence>
<dbReference type="Pfam" id="PF06422">
    <property type="entry name" value="PDR_CDR"/>
    <property type="match status" value="1"/>
</dbReference>
<dbReference type="Pfam" id="PF01061">
    <property type="entry name" value="ABC2_membrane"/>
    <property type="match status" value="2"/>
</dbReference>
<evidence type="ECO:0000313" key="14">
    <source>
        <dbReference type="Proteomes" id="UP000094455"/>
    </source>
</evidence>
<feature type="transmembrane region" description="Helical" evidence="11">
    <location>
        <begin position="1429"/>
        <end position="1448"/>
    </location>
</feature>
<dbReference type="InterPro" id="IPR029481">
    <property type="entry name" value="ABC_trans_N"/>
</dbReference>
<evidence type="ECO:0000256" key="1">
    <source>
        <dbReference type="ARBA" id="ARBA00004141"/>
    </source>
</evidence>
<evidence type="ECO:0000256" key="5">
    <source>
        <dbReference type="ARBA" id="ARBA00022737"/>
    </source>
</evidence>
<feature type="transmembrane region" description="Helical" evidence="11">
    <location>
        <begin position="1304"/>
        <end position="1323"/>
    </location>
</feature>
<comment type="similarity">
    <text evidence="2">Belongs to the ABC transporter superfamily. ABCG family. PDR (TC 3.A.1.205) subfamily.</text>
</comment>
<dbReference type="RefSeq" id="XP_019020523.1">
    <property type="nucleotide sequence ID" value="XM_019160575.1"/>
</dbReference>
<feature type="domain" description="ABC transporter" evidence="12">
    <location>
        <begin position="132"/>
        <end position="385"/>
    </location>
</feature>
<evidence type="ECO:0000313" key="13">
    <source>
        <dbReference type="EMBL" id="ODQ49410.1"/>
    </source>
</evidence>
<evidence type="ECO:0000256" key="7">
    <source>
        <dbReference type="ARBA" id="ARBA00022840"/>
    </source>
</evidence>
<keyword evidence="6" id="KW-0547">Nucleotide-binding</keyword>
<dbReference type="Gene3D" id="3.40.50.300">
    <property type="entry name" value="P-loop containing nucleotide triphosphate hydrolases"/>
    <property type="match status" value="2"/>
</dbReference>
<feature type="transmembrane region" description="Helical" evidence="11">
    <location>
        <begin position="571"/>
        <end position="594"/>
    </location>
</feature>
<feature type="transmembrane region" description="Helical" evidence="11">
    <location>
        <begin position="606"/>
        <end position="627"/>
    </location>
</feature>
<feature type="transmembrane region" description="Helical" evidence="11">
    <location>
        <begin position="1232"/>
        <end position="1262"/>
    </location>
</feature>
<evidence type="ECO:0000256" key="8">
    <source>
        <dbReference type="ARBA" id="ARBA00022989"/>
    </source>
</evidence>
<dbReference type="STRING" id="763406.A0A1E3NTP7"/>
<dbReference type="Pfam" id="PF19055">
    <property type="entry name" value="ABC2_membrane_7"/>
    <property type="match status" value="1"/>
</dbReference>
<evidence type="ECO:0000256" key="9">
    <source>
        <dbReference type="ARBA" id="ARBA00023136"/>
    </source>
</evidence>
<dbReference type="InterPro" id="IPR034003">
    <property type="entry name" value="ABCG_PDR_2"/>
</dbReference>
<dbReference type="GO" id="GO:1990961">
    <property type="term" value="P:xenobiotic detoxification by transmembrane export across the plasma membrane"/>
    <property type="evidence" value="ECO:0007669"/>
    <property type="project" value="UniProtKB-ARBA"/>
</dbReference>
<dbReference type="CDD" id="cd03232">
    <property type="entry name" value="ABCG_PDR_domain2"/>
    <property type="match status" value="1"/>
</dbReference>
<feature type="compositionally biased region" description="Basic and acidic residues" evidence="10">
    <location>
        <begin position="1474"/>
        <end position="1491"/>
    </location>
</feature>
<dbReference type="InterPro" id="IPR003593">
    <property type="entry name" value="AAA+_ATPase"/>
</dbReference>
<dbReference type="Pfam" id="PF00005">
    <property type="entry name" value="ABC_tran"/>
    <property type="match status" value="2"/>
</dbReference>
<evidence type="ECO:0000256" key="3">
    <source>
        <dbReference type="ARBA" id="ARBA00022448"/>
    </source>
</evidence>
<dbReference type="SUPFAM" id="SSF52540">
    <property type="entry name" value="P-loop containing nucleoside triphosphate hydrolases"/>
    <property type="match status" value="2"/>
</dbReference>
<sequence length="1498" mass="169519">MEKPAENHSNDTDSIDSDNQDVQKFNPLNDPEDQGNAENLSHHVSRILSTQEGMERVATLARVLSTKTKKDMDHFEINKENFDLELLLKYLRDRSAEQGIESANAGVSFRDLTCWGIDASAAHGPSVTEMTLNYLSFWKMFQKDNRKQRMIIQNFVGVLEPGEMVLCLGKPGAGCSSLLKAVAGEIENFTKVEGSFSYDGLDQAEMMEKYKGYVVYNPELDFHFPYITVKETIQLALRCKTPEKRIDNLSRAEYVDNMLKLWCTVFGLTHTYATRVGNDFVRGVSGGERKRVSIVEALALNASVYCFDNATRGLDASTALEFTQCLRTATNMLGCSAFVAIYQAGQNIYELFDKVSVLYKGRQIYWGPADQGVSYFEKMGYLKPSRMTAPEFLTAVTSPSSRQVQPGFEGKVPESSEEFADYWVNSPEYATLMTEMDEFDANHNGDETRQRLDFVNQQRKQKGNRQKSQFMVTYWSQLYYLMLRGFQRTKGNITYTIVYVASFVTKGFVVGSMYYHIPKSTNGAYSRGGILFYVLLFCSVTSLAEIANSFSTRNILVKQKSYSMYHLSAEALQEIITEFPTKLIAVVILALTTYWMPNLRHTAGGFFMYLLFLLTIQQCMSFTFKCVATVTKDGTTAHAIGGLWVLMMCVYAGFVLPLTQMHHWIKWIHYLNPMFYCFYSLMGNEFHRRHMDCYQLVPSGPGYENTSLSNQICSIPGSIAGRDWVLGDDYLYKAFDIKWHNVWKYWGINLCWTVGYIGLNVFMSEYIKNVEGGGDLLLFKRGCLPDTSAGEDWDGKVATRGEMMLALNGPDADLEEIIATADIFSWKNLDYIIPYDGATRQLLCSIQGYVKPGTMTALMGESGAGKTTLLNVLAQRISFGTITGDMLVNGRPLDTSFKRRTGYVQQQDLHMAEYSVRESLRFAADLRQPKDVSTAEKYEYVEKIIGCLGMDKYAEAMVGKIGRGLNVEQRKKLSIATELVAKPSLLLFLDEPTSGLDSESSWSIVQFLRALADSGQAILCTIHQPSATLFEVFDRLLLLKKGGKTVYFGDIGANSSTLLKYFEGHSGVKCGASENPAEYILNCIGAGATASAAQDWAELWNNSPECAQTTKDIEYLHAELPKRPENSTAGDLSAKYATTYDKQFWYVLRRTYVQFWRSPVYIRAKFLECVSCALFVGLSYVGMDHSVGGAQGAFSSVFMLLLISVAMINQSHVFAYDTRELFEVREALSNTFHWSCLLLCHTILEIFWSTICQFFIYVCYYWPPRYSGDANKAGFFFFINVLIFPAYYCTYGLAILYFSPDVPSASMINSNLFAAMLLFCGILNPKRYSPRFWSFMYVASPFTYFVQAFVGPILHNRKLVCAYGELSIVDPPEGQNCGDYFSHYIDNNGGYLRNPDADSSCQYCPYTMQEQVVIQYGIKWNQHWRDFGIAWIYIIANTGFMLVGYYYFRVIGKNPFGMIFKLLNPKSLIPKQRHEKDNTIFQKKPGDDKIGTQKKPST</sequence>
<protein>
    <recommendedName>
        <fullName evidence="12">ABC transporter domain-containing protein</fullName>
    </recommendedName>
</protein>
<feature type="transmembrane region" description="Helical" evidence="11">
    <location>
        <begin position="1193"/>
        <end position="1212"/>
    </location>
</feature>
<keyword evidence="3" id="KW-0813">Transport</keyword>
<evidence type="ECO:0000256" key="2">
    <source>
        <dbReference type="ARBA" id="ARBA00006012"/>
    </source>
</evidence>
<dbReference type="PROSITE" id="PS00211">
    <property type="entry name" value="ABC_TRANSPORTER_1"/>
    <property type="match status" value="1"/>
</dbReference>
<dbReference type="InterPro" id="IPR003439">
    <property type="entry name" value="ABC_transporter-like_ATP-bd"/>
</dbReference>
<dbReference type="InterPro" id="IPR027417">
    <property type="entry name" value="P-loop_NTPase"/>
</dbReference>
<keyword evidence="14" id="KW-1185">Reference proteome</keyword>
<dbReference type="GO" id="GO:0140359">
    <property type="term" value="F:ABC-type transporter activity"/>
    <property type="evidence" value="ECO:0007669"/>
    <property type="project" value="InterPro"/>
</dbReference>
<feature type="transmembrane region" description="Helical" evidence="11">
    <location>
        <begin position="493"/>
        <end position="517"/>
    </location>
</feature>
<dbReference type="FunFam" id="3.40.50.300:FF:000054">
    <property type="entry name" value="ABC multidrug transporter atrF"/>
    <property type="match status" value="1"/>
</dbReference>
<dbReference type="Pfam" id="PF14510">
    <property type="entry name" value="ABC_trans_N"/>
    <property type="match status" value="1"/>
</dbReference>
<dbReference type="GO" id="GO:0016887">
    <property type="term" value="F:ATP hydrolysis activity"/>
    <property type="evidence" value="ECO:0007669"/>
    <property type="project" value="InterPro"/>
</dbReference>